<dbReference type="RefSeq" id="WP_010702034.1">
    <property type="nucleotide sequence ID" value="NZ_KB915625.1"/>
</dbReference>
<dbReference type="Proteomes" id="UP000014026">
    <property type="component" value="Unassembled WGS sequence"/>
</dbReference>
<name>N6ULC8_9HYPH</name>
<dbReference type="STRING" id="1094492.m02_02130"/>
<evidence type="ECO:0000313" key="2">
    <source>
        <dbReference type="Proteomes" id="UP000014026"/>
    </source>
</evidence>
<organism evidence="1 2">
    <name type="scientific">Bartonella bovis m02</name>
    <dbReference type="NCBI Taxonomy" id="1094492"/>
    <lineage>
        <taxon>Bacteria</taxon>
        <taxon>Pseudomonadati</taxon>
        <taxon>Pseudomonadota</taxon>
        <taxon>Alphaproteobacteria</taxon>
        <taxon>Hyphomicrobiales</taxon>
        <taxon>Bartonellaceae</taxon>
        <taxon>Bartonella</taxon>
    </lineage>
</organism>
<protein>
    <submittedName>
        <fullName evidence="1">Uncharacterized protein</fullName>
    </submittedName>
</protein>
<proteinExistence type="predicted"/>
<gene>
    <name evidence="1" type="ORF">m02_02130</name>
</gene>
<evidence type="ECO:0000313" key="1">
    <source>
        <dbReference type="EMBL" id="ENN93209.1"/>
    </source>
</evidence>
<dbReference type="HOGENOM" id="CLU_1755264_0_0_5"/>
<dbReference type="PATRIC" id="fig|1094492.3.peg.227"/>
<accession>N6ULC8</accession>
<comment type="caution">
    <text evidence="1">The sequence shown here is derived from an EMBL/GenBank/DDBJ whole genome shotgun (WGS) entry which is preliminary data.</text>
</comment>
<dbReference type="AlphaFoldDB" id="N6ULC8"/>
<sequence length="150" mass="16648">MVKYMLRTKYRAKDDGELSAQLSAGEESEKIETSAEVSAVDIGVNAETFTKDSNTNEDKDTIIQATLEQERKRAQSFMTLEKQAQRLGVSFNAAQAIQDGMSLEEAKSIILANATSQSETLVVSPYAPHPEGNTQANIYAKWDKVWRTIQ</sequence>
<reference evidence="1 2" key="1">
    <citation type="journal article" date="2013" name="PLoS Genet.">
        <title>A gene transfer agent and a dynamic repertoire of secretion systems hold the keys to the explosive radiation of the emerging pathogen Bartonella.</title>
        <authorList>
            <person name="Guy L."/>
            <person name="Nystedt B."/>
            <person name="Toft C."/>
            <person name="Zaremba-Niedzwiedzka K."/>
            <person name="Berglund E.C."/>
            <person name="Granberg F."/>
            <person name="Naslund K."/>
            <person name="Eriksson A.S."/>
            <person name="Andersson S.G."/>
        </authorList>
    </citation>
    <scope>NUCLEOTIDE SEQUENCE [LARGE SCALE GENOMIC DNA]</scope>
    <source>
        <strain evidence="2">m02</strain>
    </source>
</reference>
<dbReference type="EMBL" id="AGWB01000003">
    <property type="protein sequence ID" value="ENN93209.1"/>
    <property type="molecule type" value="Genomic_DNA"/>
</dbReference>